<feature type="region of interest" description="Disordered" evidence="1">
    <location>
        <begin position="567"/>
        <end position="586"/>
    </location>
</feature>
<evidence type="ECO:0000313" key="3">
    <source>
        <dbReference type="Proteomes" id="UP001166286"/>
    </source>
</evidence>
<dbReference type="AlphaFoldDB" id="A0AA39UZF8"/>
<comment type="caution">
    <text evidence="2">The sequence shown here is derived from an EMBL/GenBank/DDBJ whole genome shotgun (WGS) entry which is preliminary data.</text>
</comment>
<feature type="compositionally biased region" description="Basic residues" evidence="1">
    <location>
        <begin position="650"/>
        <end position="669"/>
    </location>
</feature>
<accession>A0AA39UZF8</accession>
<feature type="compositionally biased region" description="Basic and acidic residues" evidence="1">
    <location>
        <begin position="744"/>
        <end position="784"/>
    </location>
</feature>
<organism evidence="2 3">
    <name type="scientific">Cladonia borealis</name>
    <dbReference type="NCBI Taxonomy" id="184061"/>
    <lineage>
        <taxon>Eukaryota</taxon>
        <taxon>Fungi</taxon>
        <taxon>Dikarya</taxon>
        <taxon>Ascomycota</taxon>
        <taxon>Pezizomycotina</taxon>
        <taxon>Lecanoromycetes</taxon>
        <taxon>OSLEUM clade</taxon>
        <taxon>Lecanoromycetidae</taxon>
        <taxon>Lecanorales</taxon>
        <taxon>Lecanorineae</taxon>
        <taxon>Cladoniaceae</taxon>
        <taxon>Cladonia</taxon>
    </lineage>
</organism>
<reference evidence="2" key="1">
    <citation type="submission" date="2023-03" db="EMBL/GenBank/DDBJ databases">
        <title>Complete genome of Cladonia borealis.</title>
        <authorList>
            <person name="Park H."/>
        </authorList>
    </citation>
    <scope>NUCLEOTIDE SEQUENCE</scope>
    <source>
        <strain evidence="2">ANT050790</strain>
    </source>
</reference>
<dbReference type="EMBL" id="JAFEKC020000018">
    <property type="protein sequence ID" value="KAK0509682.1"/>
    <property type="molecule type" value="Genomic_DNA"/>
</dbReference>
<feature type="region of interest" description="Disordered" evidence="1">
    <location>
        <begin position="17"/>
        <end position="59"/>
    </location>
</feature>
<name>A0AA39UZF8_9LECA</name>
<keyword evidence="3" id="KW-1185">Reference proteome</keyword>
<evidence type="ECO:0000313" key="2">
    <source>
        <dbReference type="EMBL" id="KAK0509682.1"/>
    </source>
</evidence>
<feature type="region of interest" description="Disordered" evidence="1">
    <location>
        <begin position="648"/>
        <end position="673"/>
    </location>
</feature>
<dbReference type="Proteomes" id="UP001166286">
    <property type="component" value="Unassembled WGS sequence"/>
</dbReference>
<feature type="compositionally biased region" description="Polar residues" evidence="1">
    <location>
        <begin position="35"/>
        <end position="48"/>
    </location>
</feature>
<feature type="compositionally biased region" description="Basic and acidic residues" evidence="1">
    <location>
        <begin position="570"/>
        <end position="583"/>
    </location>
</feature>
<proteinExistence type="predicted"/>
<feature type="compositionally biased region" description="Basic and acidic residues" evidence="1">
    <location>
        <begin position="594"/>
        <end position="605"/>
    </location>
</feature>
<sequence>MVDVCVARHEPASFGRMDVSPFAQRPNQGHLLGNTLRQRSQVRKSPSSRPAEEIFGSTATTIVPKLPQYQRYRESVVEDASGNSRGDNRSHGAVNKEAVDISEDEGDQSSANMPSNANLSPRYDAEVESLISRINEKIVIRDVAVQDPLSLHVPRGYVMEQAISPTDFYRTRREVKTHANKRKRALGPLPKQLRRGSLQEQHGFRAQEVNRNGAVHLQDCRPSNLTNTIHPLFDRSCFDDIPDAIYDQLIPGLQLATMFLTQPICMQFWVTLAMGLRRDDAEMSAYSGKQCQRIDSHVELTLERARAMIERIKKLGKSRLIHFRFKRRLASSRSPEGVWGLSDPICDYRGLQKEFHGQQGPLIHSIIRLHGDYYIVARKLSKLKYPEVSQKLRFNFQFAVLIMHELTHSIEGIHIRDRGDQWIDWQNSRFYREPYWLDWQDAEHASELGRAWEETLFGGEISPINHRIDGSHGIGTSDWPPRGRRDDPDRRTWFTVSMEYIEQMFQMETWRQSFDLKQWRVFNIPRDGAVSLYINSFTTMSWEEEQRVAKEEIAELVALENEQPAKKKRITGEGKTEERRLGDEEVIGQAIEEQEQRPSSDEERQVLTVPVTRRHSSPVLGPLPDSSSNRMILTPQTPKLLVLANATAKSHIRPRSPRNKFPRPRRHAGRIPDSLEAGRRNFIQDQHLKDKERRTNDELAKQKVKLERAKIKRPTSELIKEIKSRPMGLMDKYRLKRKAGLLKKQAEEKKRHELSKKKDSQAKEELIAVSKEDQGFDKGRAKSA</sequence>
<evidence type="ECO:0000256" key="1">
    <source>
        <dbReference type="SAM" id="MobiDB-lite"/>
    </source>
</evidence>
<feature type="region of interest" description="Disordered" evidence="1">
    <location>
        <begin position="742"/>
        <end position="784"/>
    </location>
</feature>
<protein>
    <submittedName>
        <fullName evidence="2">Uncharacterized protein</fullName>
    </submittedName>
</protein>
<feature type="compositionally biased region" description="Polar residues" evidence="1">
    <location>
        <begin position="108"/>
        <end position="119"/>
    </location>
</feature>
<feature type="region of interest" description="Disordered" evidence="1">
    <location>
        <begin position="591"/>
        <end position="630"/>
    </location>
</feature>
<feature type="region of interest" description="Disordered" evidence="1">
    <location>
        <begin position="75"/>
        <end position="120"/>
    </location>
</feature>
<gene>
    <name evidence="2" type="ORF">JMJ35_008076</name>
</gene>